<dbReference type="PANTHER" id="PTHR11328">
    <property type="entry name" value="MAJOR FACILITATOR SUPERFAMILY DOMAIN-CONTAINING PROTEIN"/>
    <property type="match status" value="1"/>
</dbReference>
<evidence type="ECO:0000256" key="1">
    <source>
        <dbReference type="ARBA" id="ARBA00004651"/>
    </source>
</evidence>
<dbReference type="CDD" id="cd17332">
    <property type="entry name" value="MFS_MelB_like"/>
    <property type="match status" value="1"/>
</dbReference>
<dbReference type="InterPro" id="IPR036259">
    <property type="entry name" value="MFS_trans_sf"/>
</dbReference>
<evidence type="ECO:0000256" key="5">
    <source>
        <dbReference type="ARBA" id="ARBA00022692"/>
    </source>
</evidence>
<evidence type="ECO:0000256" key="3">
    <source>
        <dbReference type="ARBA" id="ARBA00022475"/>
    </source>
</evidence>
<dbReference type="Gene3D" id="1.20.1250.20">
    <property type="entry name" value="MFS general substrate transporter like domains"/>
    <property type="match status" value="1"/>
</dbReference>
<dbReference type="PANTHER" id="PTHR11328:SF36">
    <property type="entry name" value="MELIBIOSE PERMEASE"/>
    <property type="match status" value="1"/>
</dbReference>
<evidence type="ECO:0000256" key="7">
    <source>
        <dbReference type="ARBA" id="ARBA00022989"/>
    </source>
</evidence>
<dbReference type="GeneID" id="84782002"/>
<dbReference type="InterPro" id="IPR018043">
    <property type="entry name" value="Na/Gal_symport_CS"/>
</dbReference>
<keyword evidence="6" id="KW-0769">Symport</keyword>
<name>A0A0R1JPA1_9LACO</name>
<keyword evidence="2" id="KW-0813">Transport</keyword>
<dbReference type="Pfam" id="PF13347">
    <property type="entry name" value="MFS_2"/>
    <property type="match status" value="1"/>
</dbReference>
<feature type="transmembrane region" description="Helical" evidence="10">
    <location>
        <begin position="85"/>
        <end position="107"/>
    </location>
</feature>
<evidence type="ECO:0000256" key="10">
    <source>
        <dbReference type="SAM" id="Phobius"/>
    </source>
</evidence>
<dbReference type="EMBL" id="AZDT01000064">
    <property type="protein sequence ID" value="KRK73020.1"/>
    <property type="molecule type" value="Genomic_DNA"/>
</dbReference>
<dbReference type="GO" id="GO:0008643">
    <property type="term" value="P:carbohydrate transport"/>
    <property type="evidence" value="ECO:0007669"/>
    <property type="project" value="InterPro"/>
</dbReference>
<keyword evidence="3" id="KW-1003">Cell membrane</keyword>
<evidence type="ECO:0000256" key="4">
    <source>
        <dbReference type="ARBA" id="ARBA00022597"/>
    </source>
</evidence>
<dbReference type="GO" id="GO:0006814">
    <property type="term" value="P:sodium ion transport"/>
    <property type="evidence" value="ECO:0007669"/>
    <property type="project" value="InterPro"/>
</dbReference>
<dbReference type="InterPro" id="IPR001927">
    <property type="entry name" value="Na/Gal_symport"/>
</dbReference>
<feature type="transmembrane region" description="Helical" evidence="10">
    <location>
        <begin position="20"/>
        <end position="38"/>
    </location>
</feature>
<dbReference type="STRING" id="1423773.FD30_GL000973"/>
<feature type="transmembrane region" description="Helical" evidence="10">
    <location>
        <begin position="113"/>
        <end position="132"/>
    </location>
</feature>
<keyword evidence="5 10" id="KW-0812">Transmembrane</keyword>
<evidence type="ECO:0000313" key="12">
    <source>
        <dbReference type="Proteomes" id="UP000051162"/>
    </source>
</evidence>
<keyword evidence="8 10" id="KW-0472">Membrane</keyword>
<accession>A0A0R1JPA1</accession>
<comment type="caution">
    <text evidence="11">The sequence shown here is derived from an EMBL/GenBank/DDBJ whole genome shotgun (WGS) entry which is preliminary data.</text>
</comment>
<proteinExistence type="predicted"/>
<dbReference type="SUPFAM" id="SSF103473">
    <property type="entry name" value="MFS general substrate transporter"/>
    <property type="match status" value="1"/>
</dbReference>
<dbReference type="InterPro" id="IPR039672">
    <property type="entry name" value="MFS_2"/>
</dbReference>
<feature type="compositionally biased region" description="Polar residues" evidence="9">
    <location>
        <begin position="481"/>
        <end position="501"/>
    </location>
</feature>
<reference evidence="11 12" key="1">
    <citation type="journal article" date="2015" name="Genome Announc.">
        <title>Expanding the biotechnology potential of lactobacilli through comparative genomics of 213 strains and associated genera.</title>
        <authorList>
            <person name="Sun Z."/>
            <person name="Harris H.M."/>
            <person name="McCann A."/>
            <person name="Guo C."/>
            <person name="Argimon S."/>
            <person name="Zhang W."/>
            <person name="Yang X."/>
            <person name="Jeffery I.B."/>
            <person name="Cooney J.C."/>
            <person name="Kagawa T.F."/>
            <person name="Liu W."/>
            <person name="Song Y."/>
            <person name="Salvetti E."/>
            <person name="Wrobel A."/>
            <person name="Rasinkangas P."/>
            <person name="Parkhill J."/>
            <person name="Rea M.C."/>
            <person name="O'Sullivan O."/>
            <person name="Ritari J."/>
            <person name="Douillard F.P."/>
            <person name="Paul Ross R."/>
            <person name="Yang R."/>
            <person name="Briner A.E."/>
            <person name="Felis G.E."/>
            <person name="de Vos W.M."/>
            <person name="Barrangou R."/>
            <person name="Klaenhammer T.R."/>
            <person name="Caufield P.W."/>
            <person name="Cui Y."/>
            <person name="Zhang H."/>
            <person name="O'Toole P.W."/>
        </authorList>
    </citation>
    <scope>NUCLEOTIDE SEQUENCE [LARGE SCALE GENOMIC DNA]</scope>
    <source>
        <strain evidence="11 12">DSM 19117</strain>
    </source>
</reference>
<feature type="transmembrane region" description="Helical" evidence="10">
    <location>
        <begin position="337"/>
        <end position="360"/>
    </location>
</feature>
<dbReference type="NCBIfam" id="TIGR00792">
    <property type="entry name" value="gph"/>
    <property type="match status" value="1"/>
</dbReference>
<evidence type="ECO:0000313" key="11">
    <source>
        <dbReference type="EMBL" id="KRK73020.1"/>
    </source>
</evidence>
<feature type="transmembrane region" description="Helical" evidence="10">
    <location>
        <begin position="285"/>
        <end position="305"/>
    </location>
</feature>
<dbReference type="GO" id="GO:0015293">
    <property type="term" value="F:symporter activity"/>
    <property type="evidence" value="ECO:0007669"/>
    <property type="project" value="UniProtKB-KW"/>
</dbReference>
<protein>
    <submittedName>
        <fullName evidence="11">Na+ xyloside symporter related transporter</fullName>
    </submittedName>
</protein>
<feature type="transmembrane region" description="Helical" evidence="10">
    <location>
        <begin position="160"/>
        <end position="180"/>
    </location>
</feature>
<comment type="subcellular location">
    <subcellularLocation>
        <location evidence="1">Cell membrane</location>
        <topology evidence="1">Multi-pass membrane protein</topology>
    </subcellularLocation>
</comment>
<evidence type="ECO:0000256" key="6">
    <source>
        <dbReference type="ARBA" id="ARBA00022847"/>
    </source>
</evidence>
<dbReference type="Proteomes" id="UP000051162">
    <property type="component" value="Unassembled WGS sequence"/>
</dbReference>
<sequence length="501" mass="54563">MNQIKQYASYAFGAFGHDAFYATLSTYFPIFVTSVLFTSKSNSATMIGAVSAMLVVIRILEIAFDPMIGGVVDNTRTRWGKFKPWLLGGGLISAVALMLIFTSLGGLADQNDLVYLIVFAVIFIVLDVFYSFKDIALWSMLPALSVDSNTRTKFGTIARFGSTLGAQGVIIVVMPLVYFFSQKLSGTTGNGQTRAGWLGFAAVIALISFLGACTAAFGTHEQKNLIRENTEKTRLRDVFKAIGENDQLMWLGLSYFMFALGYVITNSLLLYYFRYVIGQPKAYSIVGVITAILGIVSVISFPFLVNLIKRRGVYIGGICMMLVGYLLFLFAGTNVPLVLLAIAIFFFPYPSVFLAALMTITDSVEYGQWKNGTRNESVTLAVRPLIDKLAGAFANGIVMLAALQSGMTGNAKPSDITSGGLLQFKMFMFYIPIILIILAAVVYAKKISLSEKRHAQIVDDLEKKLRAAKAAGQVIGDQDEPQTATPAQAKLTTANGLKTDH</sequence>
<dbReference type="PROSITE" id="PS00872">
    <property type="entry name" value="NA_GALACTOSIDE_SYMP"/>
    <property type="match status" value="1"/>
</dbReference>
<dbReference type="OrthoDB" id="9764596at2"/>
<keyword evidence="7 10" id="KW-1133">Transmembrane helix</keyword>
<dbReference type="RefSeq" id="WP_082604898.1">
    <property type="nucleotide sequence ID" value="NZ_AZDT01000064.1"/>
</dbReference>
<keyword evidence="12" id="KW-1185">Reference proteome</keyword>
<gene>
    <name evidence="11" type="ORF">FD30_GL000973</name>
</gene>
<dbReference type="PATRIC" id="fig|1423773.3.peg.998"/>
<feature type="transmembrane region" description="Helical" evidence="10">
    <location>
        <begin position="248"/>
        <end position="273"/>
    </location>
</feature>
<evidence type="ECO:0000256" key="9">
    <source>
        <dbReference type="SAM" id="MobiDB-lite"/>
    </source>
</evidence>
<dbReference type="AlphaFoldDB" id="A0A0R1JPA1"/>
<evidence type="ECO:0000256" key="2">
    <source>
        <dbReference type="ARBA" id="ARBA00022448"/>
    </source>
</evidence>
<feature type="transmembrane region" description="Helical" evidence="10">
    <location>
        <begin position="44"/>
        <end position="64"/>
    </location>
</feature>
<feature type="region of interest" description="Disordered" evidence="9">
    <location>
        <begin position="472"/>
        <end position="501"/>
    </location>
</feature>
<feature type="transmembrane region" description="Helical" evidence="10">
    <location>
        <begin position="195"/>
        <end position="217"/>
    </location>
</feature>
<organism evidence="11 12">
    <name type="scientific">Levilactobacillus namurensis DSM 19117</name>
    <dbReference type="NCBI Taxonomy" id="1423773"/>
    <lineage>
        <taxon>Bacteria</taxon>
        <taxon>Bacillati</taxon>
        <taxon>Bacillota</taxon>
        <taxon>Bacilli</taxon>
        <taxon>Lactobacillales</taxon>
        <taxon>Lactobacillaceae</taxon>
        <taxon>Levilactobacillus</taxon>
    </lineage>
</organism>
<feature type="transmembrane region" description="Helical" evidence="10">
    <location>
        <begin position="427"/>
        <end position="444"/>
    </location>
</feature>
<dbReference type="GO" id="GO:0005886">
    <property type="term" value="C:plasma membrane"/>
    <property type="evidence" value="ECO:0007669"/>
    <property type="project" value="UniProtKB-SubCell"/>
</dbReference>
<evidence type="ECO:0000256" key="8">
    <source>
        <dbReference type="ARBA" id="ARBA00023136"/>
    </source>
</evidence>
<feature type="transmembrane region" description="Helical" evidence="10">
    <location>
        <begin position="389"/>
        <end position="407"/>
    </location>
</feature>
<keyword evidence="4" id="KW-0762">Sugar transport</keyword>
<feature type="transmembrane region" description="Helical" evidence="10">
    <location>
        <begin position="312"/>
        <end position="331"/>
    </location>
</feature>